<proteinExistence type="inferred from homology"/>
<dbReference type="AlphaFoldDB" id="A0A8H5U2I5"/>
<dbReference type="PIRSF" id="PIRSF007951">
    <property type="entry name" value="Hemolysin, aegerolysin type"/>
    <property type="match status" value="1"/>
</dbReference>
<evidence type="ECO:0000256" key="1">
    <source>
        <dbReference type="ARBA" id="ARBA00010795"/>
    </source>
</evidence>
<dbReference type="GO" id="GO:0019836">
    <property type="term" value="P:symbiont-mediated hemolysis of host erythrocyte"/>
    <property type="evidence" value="ECO:0007669"/>
    <property type="project" value="InterPro"/>
</dbReference>
<accession>A0A8H5U2I5</accession>
<dbReference type="Proteomes" id="UP000562682">
    <property type="component" value="Unassembled WGS sequence"/>
</dbReference>
<gene>
    <name evidence="2" type="ORF">FDENT_7512</name>
</gene>
<dbReference type="Pfam" id="PF06355">
    <property type="entry name" value="Aegerolysin"/>
    <property type="match status" value="1"/>
</dbReference>
<evidence type="ECO:0000313" key="2">
    <source>
        <dbReference type="EMBL" id="KAF5682795.1"/>
    </source>
</evidence>
<comment type="caution">
    <text evidence="2">The sequence shown here is derived from an EMBL/GenBank/DDBJ whole genome shotgun (WGS) entry which is preliminary data.</text>
</comment>
<protein>
    <submittedName>
        <fullName evidence="2">Aegerolysin Aa-Pri1</fullName>
    </submittedName>
</protein>
<sequence length="137" mass="14248">MGNAQWISCLITNATGVELKINKASLSWGKFYSDPNNKNSEIPPSALEGVSIPIGGQYTFNSCGRNGTSSGTEGHVYLAVAGTQIVDIYWSVPWGSSSNIFTPTVTSGPYYANIVGTVPQDGPIGNIGCKVGAAAES</sequence>
<dbReference type="Gene3D" id="2.60.270.50">
    <property type="match status" value="1"/>
</dbReference>
<dbReference type="InterPro" id="IPR009413">
    <property type="entry name" value="Aegerolysin-typ"/>
</dbReference>
<keyword evidence="3" id="KW-1185">Reference proteome</keyword>
<evidence type="ECO:0000313" key="3">
    <source>
        <dbReference type="Proteomes" id="UP000562682"/>
    </source>
</evidence>
<organism evidence="2 3">
    <name type="scientific">Fusarium denticulatum</name>
    <dbReference type="NCBI Taxonomy" id="48507"/>
    <lineage>
        <taxon>Eukaryota</taxon>
        <taxon>Fungi</taxon>
        <taxon>Dikarya</taxon>
        <taxon>Ascomycota</taxon>
        <taxon>Pezizomycotina</taxon>
        <taxon>Sordariomycetes</taxon>
        <taxon>Hypocreomycetidae</taxon>
        <taxon>Hypocreales</taxon>
        <taxon>Nectriaceae</taxon>
        <taxon>Fusarium</taxon>
        <taxon>Fusarium fujikuroi species complex</taxon>
    </lineage>
</organism>
<comment type="similarity">
    <text evidence="1">Belongs to the aegerolysin family.</text>
</comment>
<name>A0A8H5U2I5_9HYPO</name>
<dbReference type="EMBL" id="JAAOAK010000208">
    <property type="protein sequence ID" value="KAF5682795.1"/>
    <property type="molecule type" value="Genomic_DNA"/>
</dbReference>
<reference evidence="2 3" key="1">
    <citation type="submission" date="2020-05" db="EMBL/GenBank/DDBJ databases">
        <title>Identification and distribution of gene clusters putatively required for synthesis of sphingolipid metabolism inhibitors in phylogenetically diverse species of the filamentous fungus Fusarium.</title>
        <authorList>
            <person name="Kim H.-S."/>
            <person name="Busman M."/>
            <person name="Brown D.W."/>
            <person name="Divon H."/>
            <person name="Uhlig S."/>
            <person name="Proctor R.H."/>
        </authorList>
    </citation>
    <scope>NUCLEOTIDE SEQUENCE [LARGE SCALE GENOMIC DNA]</scope>
    <source>
        <strain evidence="2 3">NRRL 25311</strain>
    </source>
</reference>